<organism evidence="2">
    <name type="scientific">Notodromas monacha</name>
    <dbReference type="NCBI Taxonomy" id="399045"/>
    <lineage>
        <taxon>Eukaryota</taxon>
        <taxon>Metazoa</taxon>
        <taxon>Ecdysozoa</taxon>
        <taxon>Arthropoda</taxon>
        <taxon>Crustacea</taxon>
        <taxon>Oligostraca</taxon>
        <taxon>Ostracoda</taxon>
        <taxon>Podocopa</taxon>
        <taxon>Podocopida</taxon>
        <taxon>Cypridocopina</taxon>
        <taxon>Cypridoidea</taxon>
        <taxon>Cyprididae</taxon>
        <taxon>Notodromas</taxon>
    </lineage>
</organism>
<reference evidence="2" key="1">
    <citation type="submission" date="2020-11" db="EMBL/GenBank/DDBJ databases">
        <authorList>
            <person name="Tran Van P."/>
        </authorList>
    </citation>
    <scope>NUCLEOTIDE SEQUENCE</scope>
</reference>
<accession>A0A7R9BHX3</accession>
<evidence type="ECO:0000313" key="2">
    <source>
        <dbReference type="EMBL" id="CAD7275664.1"/>
    </source>
</evidence>
<dbReference type="Proteomes" id="UP000678499">
    <property type="component" value="Unassembled WGS sequence"/>
</dbReference>
<evidence type="ECO:0000256" key="1">
    <source>
        <dbReference type="SAM" id="SignalP"/>
    </source>
</evidence>
<proteinExistence type="predicted"/>
<gene>
    <name evidence="2" type="ORF">NMOB1V02_LOCUS3453</name>
</gene>
<dbReference type="Gene3D" id="2.20.20.160">
    <property type="match status" value="1"/>
</dbReference>
<sequence length="263" mass="30044">MTKHYCCLEICFAVLLVFELVSGNVPHHHEDSVKFIVSYPIKIRGEYDLPLCNSTFSPCNILELRFWRPMLIQRQCLCPARTTCPFNWSNNDSDNSTVWISNRSQMKFCAPVNLETCSDSPSVAAAELSTFSEMVSPREYARLDSDDTRKSLAVVHKDTVLFCICPRRRYWSPLGDPVKETGPKNVVVVKQKFSCALLDYCYQGDFCGHIRADLFSTYHRCFCPPGHLCVFDTDRNTTHVDEFHFQGPALSGQCLLDDSEDRK</sequence>
<evidence type="ECO:0000313" key="3">
    <source>
        <dbReference type="Proteomes" id="UP000678499"/>
    </source>
</evidence>
<dbReference type="AlphaFoldDB" id="A0A7R9BHX3"/>
<keyword evidence="1" id="KW-0732">Signal</keyword>
<dbReference type="OrthoDB" id="121932at2759"/>
<feature type="chain" id="PRO_5036402928" evidence="1">
    <location>
        <begin position="24"/>
        <end position="263"/>
    </location>
</feature>
<feature type="signal peptide" evidence="1">
    <location>
        <begin position="1"/>
        <end position="23"/>
    </location>
</feature>
<dbReference type="EMBL" id="OA882495">
    <property type="protein sequence ID" value="CAD7275664.1"/>
    <property type="molecule type" value="Genomic_DNA"/>
</dbReference>
<name>A0A7R9BHX3_9CRUS</name>
<dbReference type="EMBL" id="CAJPEX010000458">
    <property type="protein sequence ID" value="CAG0915816.1"/>
    <property type="molecule type" value="Genomic_DNA"/>
</dbReference>
<keyword evidence="3" id="KW-1185">Reference proteome</keyword>
<protein>
    <submittedName>
        <fullName evidence="2">Uncharacterized protein</fullName>
    </submittedName>
</protein>